<reference evidence="2" key="1">
    <citation type="submission" date="2016-10" db="EMBL/GenBank/DDBJ databases">
        <authorList>
            <person name="Varghese N."/>
            <person name="Submissions S."/>
        </authorList>
    </citation>
    <scope>NUCLEOTIDE SEQUENCE [LARGE SCALE GENOMIC DNA]</scope>
    <source>
        <strain evidence="2">N6PO6</strain>
    </source>
</reference>
<gene>
    <name evidence="1" type="ORF">SAMN05216516_101572</name>
</gene>
<dbReference type="AlphaFoldDB" id="A0A1I4V674"/>
<dbReference type="STRING" id="1367852.SAMN05216516_101572"/>
<dbReference type="OrthoDB" id="516817at2"/>
<dbReference type="InterPro" id="IPR050682">
    <property type="entry name" value="ModA/WtpA"/>
</dbReference>
<dbReference type="PANTHER" id="PTHR30632">
    <property type="entry name" value="MOLYBDATE-BINDING PERIPLASMIC PROTEIN"/>
    <property type="match status" value="1"/>
</dbReference>
<sequence length="236" mass="25885">MHILAAGSLKLVWPRLMVQWPQAKAQQNTEFGPAGLLCEAIMAGRCCDLFVSANQAHPQRLLAAGIAREIRPFTTNSLCLTVRADACHAQDNWLTLLRRPDLRLATSTAGCDPCGDYSLTLFERIAKDDSPLGSQLRQRAMPLVGGRDCLKIPAGQLAASWLLTSDFADMFIGYASYRSQLERDPSLRVFTIPAEYNPRAIYTLAVMNPIASELAYYLCSPEATELLTAFGFNAVG</sequence>
<name>A0A1I4V674_9GAMM</name>
<dbReference type="Pfam" id="PF13531">
    <property type="entry name" value="SBP_bac_11"/>
    <property type="match status" value="1"/>
</dbReference>
<organism evidence="1 2">
    <name type="scientific">Izhakiella capsodis</name>
    <dbReference type="NCBI Taxonomy" id="1367852"/>
    <lineage>
        <taxon>Bacteria</taxon>
        <taxon>Pseudomonadati</taxon>
        <taxon>Pseudomonadota</taxon>
        <taxon>Gammaproteobacteria</taxon>
        <taxon>Enterobacterales</taxon>
        <taxon>Erwiniaceae</taxon>
        <taxon>Izhakiella</taxon>
    </lineage>
</organism>
<evidence type="ECO:0000313" key="2">
    <source>
        <dbReference type="Proteomes" id="UP000242222"/>
    </source>
</evidence>
<accession>A0A1I4V674</accession>
<dbReference type="PANTHER" id="PTHR30632:SF0">
    <property type="entry name" value="SULFATE-BINDING PROTEIN"/>
    <property type="match status" value="1"/>
</dbReference>
<keyword evidence="2" id="KW-1185">Reference proteome</keyword>
<proteinExistence type="predicted"/>
<protein>
    <submittedName>
        <fullName evidence="1">Molybdate transport system substrate-binding protein</fullName>
    </submittedName>
</protein>
<dbReference type="Proteomes" id="UP000242222">
    <property type="component" value="Unassembled WGS sequence"/>
</dbReference>
<dbReference type="Gene3D" id="3.40.190.10">
    <property type="entry name" value="Periplasmic binding protein-like II"/>
    <property type="match status" value="2"/>
</dbReference>
<dbReference type="GO" id="GO:0015689">
    <property type="term" value="P:molybdate ion transport"/>
    <property type="evidence" value="ECO:0007669"/>
    <property type="project" value="TreeGrafter"/>
</dbReference>
<dbReference type="RefSeq" id="WP_092875209.1">
    <property type="nucleotide sequence ID" value="NZ_FOVC01000001.1"/>
</dbReference>
<dbReference type="SUPFAM" id="SSF53850">
    <property type="entry name" value="Periplasmic binding protein-like II"/>
    <property type="match status" value="1"/>
</dbReference>
<dbReference type="EMBL" id="FOVC01000001">
    <property type="protein sequence ID" value="SFM96672.1"/>
    <property type="molecule type" value="Genomic_DNA"/>
</dbReference>
<evidence type="ECO:0000313" key="1">
    <source>
        <dbReference type="EMBL" id="SFM96672.1"/>
    </source>
</evidence>
<dbReference type="GO" id="GO:0030973">
    <property type="term" value="F:molybdate ion binding"/>
    <property type="evidence" value="ECO:0007669"/>
    <property type="project" value="TreeGrafter"/>
</dbReference>